<protein>
    <submittedName>
        <fullName evidence="1">Uncharacterized protein</fullName>
    </submittedName>
</protein>
<keyword evidence="2" id="KW-1185">Reference proteome</keyword>
<dbReference type="Proteomes" id="UP000785679">
    <property type="component" value="Unassembled WGS sequence"/>
</dbReference>
<organism evidence="1 2">
    <name type="scientific">Halteria grandinella</name>
    <dbReference type="NCBI Taxonomy" id="5974"/>
    <lineage>
        <taxon>Eukaryota</taxon>
        <taxon>Sar</taxon>
        <taxon>Alveolata</taxon>
        <taxon>Ciliophora</taxon>
        <taxon>Intramacronucleata</taxon>
        <taxon>Spirotrichea</taxon>
        <taxon>Stichotrichia</taxon>
        <taxon>Sporadotrichida</taxon>
        <taxon>Halteriidae</taxon>
        <taxon>Halteria</taxon>
    </lineage>
</organism>
<evidence type="ECO:0000313" key="2">
    <source>
        <dbReference type="Proteomes" id="UP000785679"/>
    </source>
</evidence>
<dbReference type="AlphaFoldDB" id="A0A8J8T403"/>
<proteinExistence type="predicted"/>
<reference evidence="1" key="1">
    <citation type="submission" date="2019-06" db="EMBL/GenBank/DDBJ databases">
        <authorList>
            <person name="Zheng W."/>
        </authorList>
    </citation>
    <scope>NUCLEOTIDE SEQUENCE</scope>
    <source>
        <strain evidence="1">QDHG01</strain>
    </source>
</reference>
<evidence type="ECO:0000313" key="1">
    <source>
        <dbReference type="EMBL" id="TNV80706.1"/>
    </source>
</evidence>
<sequence>MRNFCIWQLSLSISSSKWSSSESQEHRANCLQALEIYLALNSDSNQTPAKQTNPTPIQKWIRAFSSLLVAQRRAFLQKSRHL</sequence>
<dbReference type="EMBL" id="RRYP01007149">
    <property type="protein sequence ID" value="TNV80706.1"/>
    <property type="molecule type" value="Genomic_DNA"/>
</dbReference>
<comment type="caution">
    <text evidence="1">The sequence shown here is derived from an EMBL/GenBank/DDBJ whole genome shotgun (WGS) entry which is preliminary data.</text>
</comment>
<name>A0A8J8T403_HALGN</name>
<gene>
    <name evidence="1" type="ORF">FGO68_gene6655</name>
</gene>
<accession>A0A8J8T403</accession>